<accession>A0A9D2SZT8</accession>
<name>A0A9D2SZT8_9FIRM</name>
<evidence type="ECO:0000259" key="4">
    <source>
        <dbReference type="Pfam" id="PF08241"/>
    </source>
</evidence>
<dbReference type="Proteomes" id="UP000823882">
    <property type="component" value="Unassembled WGS sequence"/>
</dbReference>
<dbReference type="CDD" id="cd02440">
    <property type="entry name" value="AdoMet_MTases"/>
    <property type="match status" value="1"/>
</dbReference>
<evidence type="ECO:0000256" key="3">
    <source>
        <dbReference type="ARBA" id="ARBA00022691"/>
    </source>
</evidence>
<organism evidence="5 6">
    <name type="scientific">Candidatus Intestinimonas pullistercoris</name>
    <dbReference type="NCBI Taxonomy" id="2838623"/>
    <lineage>
        <taxon>Bacteria</taxon>
        <taxon>Bacillati</taxon>
        <taxon>Bacillota</taxon>
        <taxon>Clostridia</taxon>
        <taxon>Eubacteriales</taxon>
        <taxon>Intestinimonas</taxon>
    </lineage>
</organism>
<evidence type="ECO:0000256" key="1">
    <source>
        <dbReference type="ARBA" id="ARBA00022603"/>
    </source>
</evidence>
<dbReference type="AlphaFoldDB" id="A0A9D2SZT8"/>
<proteinExistence type="predicted"/>
<keyword evidence="3" id="KW-0949">S-adenosyl-L-methionine</keyword>
<dbReference type="InterPro" id="IPR013216">
    <property type="entry name" value="Methyltransf_11"/>
</dbReference>
<dbReference type="GO" id="GO:0032259">
    <property type="term" value="P:methylation"/>
    <property type="evidence" value="ECO:0007669"/>
    <property type="project" value="UniProtKB-KW"/>
</dbReference>
<dbReference type="SUPFAM" id="SSF53335">
    <property type="entry name" value="S-adenosyl-L-methionine-dependent methyltransferases"/>
    <property type="match status" value="1"/>
</dbReference>
<keyword evidence="2" id="KW-0808">Transferase</keyword>
<keyword evidence="1 5" id="KW-0489">Methyltransferase</keyword>
<dbReference type="PANTHER" id="PTHR43464:SF19">
    <property type="entry name" value="UBIQUINONE BIOSYNTHESIS O-METHYLTRANSFERASE, MITOCHONDRIAL"/>
    <property type="match status" value="1"/>
</dbReference>
<protein>
    <submittedName>
        <fullName evidence="5">Class I SAM-dependent methyltransferase</fullName>
    </submittedName>
</protein>
<dbReference type="InterPro" id="IPR029063">
    <property type="entry name" value="SAM-dependent_MTases_sf"/>
</dbReference>
<dbReference type="PANTHER" id="PTHR43464">
    <property type="entry name" value="METHYLTRANSFERASE"/>
    <property type="match status" value="1"/>
</dbReference>
<dbReference type="GO" id="GO:0008757">
    <property type="term" value="F:S-adenosylmethionine-dependent methyltransferase activity"/>
    <property type="evidence" value="ECO:0007669"/>
    <property type="project" value="InterPro"/>
</dbReference>
<sequence>MRENKYDDPVFFEKYGQMDRSKLGLAGAGEWEALRELMPEFQGKRVLDLGCGYGWHCAYAAEHRAASVLGIDLSERMLEVARQQHSGPVIEYRRCAIEDIDVPDGSLDVVFSSLAFHYVQDFGVVMDRVWRWLVLGGRFLFSVEHPIFTACGSQDWYRDGEGKILHFPVDHYFEEGERKANFLGENVVKYHRTLTTYLDGLLTRGFRLLRVVEPQPPERMRDLPGMRDELRRPMMLLVSAEKS</sequence>
<reference evidence="5" key="2">
    <citation type="submission" date="2021-04" db="EMBL/GenBank/DDBJ databases">
        <authorList>
            <person name="Gilroy R."/>
        </authorList>
    </citation>
    <scope>NUCLEOTIDE SEQUENCE</scope>
    <source>
        <strain evidence="5">CHK186-1790</strain>
    </source>
</reference>
<dbReference type="Pfam" id="PF08241">
    <property type="entry name" value="Methyltransf_11"/>
    <property type="match status" value="1"/>
</dbReference>
<reference evidence="5" key="1">
    <citation type="journal article" date="2021" name="PeerJ">
        <title>Extensive microbial diversity within the chicken gut microbiome revealed by metagenomics and culture.</title>
        <authorList>
            <person name="Gilroy R."/>
            <person name="Ravi A."/>
            <person name="Getino M."/>
            <person name="Pursley I."/>
            <person name="Horton D.L."/>
            <person name="Alikhan N.F."/>
            <person name="Baker D."/>
            <person name="Gharbi K."/>
            <person name="Hall N."/>
            <person name="Watson M."/>
            <person name="Adriaenssens E.M."/>
            <person name="Foster-Nyarko E."/>
            <person name="Jarju S."/>
            <person name="Secka A."/>
            <person name="Antonio M."/>
            <person name="Oren A."/>
            <person name="Chaudhuri R.R."/>
            <person name="La Ragione R."/>
            <person name="Hildebrand F."/>
            <person name="Pallen M.J."/>
        </authorList>
    </citation>
    <scope>NUCLEOTIDE SEQUENCE</scope>
    <source>
        <strain evidence="5">CHK186-1790</strain>
    </source>
</reference>
<feature type="domain" description="Methyltransferase type 11" evidence="4">
    <location>
        <begin position="47"/>
        <end position="141"/>
    </location>
</feature>
<gene>
    <name evidence="5" type="ORF">H9701_09990</name>
</gene>
<dbReference type="Gene3D" id="3.40.50.150">
    <property type="entry name" value="Vaccinia Virus protein VP39"/>
    <property type="match status" value="1"/>
</dbReference>
<dbReference type="EMBL" id="DWWJ01000188">
    <property type="protein sequence ID" value="HJC41863.1"/>
    <property type="molecule type" value="Genomic_DNA"/>
</dbReference>
<evidence type="ECO:0000313" key="6">
    <source>
        <dbReference type="Proteomes" id="UP000823882"/>
    </source>
</evidence>
<evidence type="ECO:0000256" key="2">
    <source>
        <dbReference type="ARBA" id="ARBA00022679"/>
    </source>
</evidence>
<comment type="caution">
    <text evidence="5">The sequence shown here is derived from an EMBL/GenBank/DDBJ whole genome shotgun (WGS) entry which is preliminary data.</text>
</comment>
<evidence type="ECO:0000313" key="5">
    <source>
        <dbReference type="EMBL" id="HJC41863.1"/>
    </source>
</evidence>